<name>A0A232LMG8_9EURO</name>
<proteinExistence type="predicted"/>
<dbReference type="InterPro" id="IPR050481">
    <property type="entry name" value="UDP-glycosyltransf_plant"/>
</dbReference>
<keyword evidence="3" id="KW-1185">Reference proteome</keyword>
<dbReference type="Gene3D" id="3.40.50.2000">
    <property type="entry name" value="Glycogen Phosphorylase B"/>
    <property type="match status" value="2"/>
</dbReference>
<protein>
    <recommendedName>
        <fullName evidence="4">UDP-glycosyltransferases domain-containing protein</fullName>
    </recommendedName>
</protein>
<dbReference type="PANTHER" id="PTHR48049:SF132">
    <property type="entry name" value="GLYCOSYLTRANSFERASE"/>
    <property type="match status" value="1"/>
</dbReference>
<evidence type="ECO:0000313" key="3">
    <source>
        <dbReference type="Proteomes" id="UP000243515"/>
    </source>
</evidence>
<dbReference type="OrthoDB" id="5835829at2759"/>
<evidence type="ECO:0000313" key="2">
    <source>
        <dbReference type="EMBL" id="OXV05341.1"/>
    </source>
</evidence>
<dbReference type="PANTHER" id="PTHR48049">
    <property type="entry name" value="GLYCOSYLTRANSFERASE"/>
    <property type="match status" value="1"/>
</dbReference>
<dbReference type="Pfam" id="PF00201">
    <property type="entry name" value="UDPGT"/>
    <property type="match status" value="1"/>
</dbReference>
<evidence type="ECO:0000256" key="1">
    <source>
        <dbReference type="ARBA" id="ARBA00022679"/>
    </source>
</evidence>
<dbReference type="SUPFAM" id="SSF53756">
    <property type="entry name" value="UDP-Glycosyltransferase/glycogen phosphorylase"/>
    <property type="match status" value="1"/>
</dbReference>
<organism evidence="2 3">
    <name type="scientific">Elaphomyces granulatus</name>
    <dbReference type="NCBI Taxonomy" id="519963"/>
    <lineage>
        <taxon>Eukaryota</taxon>
        <taxon>Fungi</taxon>
        <taxon>Dikarya</taxon>
        <taxon>Ascomycota</taxon>
        <taxon>Pezizomycotina</taxon>
        <taxon>Eurotiomycetes</taxon>
        <taxon>Eurotiomycetidae</taxon>
        <taxon>Eurotiales</taxon>
        <taxon>Elaphomycetaceae</taxon>
        <taxon>Elaphomyces</taxon>
    </lineage>
</organism>
<sequence>MGSASEVHPARKILAVVTVGGSSNSAPILEICQILAQRGHAIEFATLKGREELVQPYSFVSTVHIVGRALTAEEDEQLYLQITSWNHRTYAGRRDIMRFQKFLDSFWPETYRGLKKIVESTRPDFIFTDYQSVASRDIAAEYCVPVAAMWPQMPWFMAPQKWIPGVPGFQVRCLTSEHASMYDRLFEQSFILRWAPNFIDIYYCTRKMRRAAGVKTMPFMKLKPDYLVFVNSFFGLEPSKDLPPLIHAAGPILSDEWKPLEEEHESFLRDKKSVAYVAFGSHLILCFAIVEKILEGLADAMRDGYIDGVVWGMRAAAQNQILHSIDLASSPMVSGIKVVDLVQNKNPAWLFLEYAPQRGLLEHHSIKLFLTHAGASSANEGLYHGVPMLSMAINADQIQNSLRLVAAGVALGVDKHDFSALEIFRKVEAIIQDPDHEIQRNVRRMQRIAHVACRRKHLAADLVEEHMYDWDLRFERTTLTALSGLNGGRGKMLSPMHLQTADARISWLKATNTDQWLIVLGACAFVGMLWRFGPFVVMAGL</sequence>
<evidence type="ECO:0008006" key="4">
    <source>
        <dbReference type="Google" id="ProtNLM"/>
    </source>
</evidence>
<dbReference type="GO" id="GO:0035251">
    <property type="term" value="F:UDP-glucosyltransferase activity"/>
    <property type="evidence" value="ECO:0007669"/>
    <property type="project" value="InterPro"/>
</dbReference>
<gene>
    <name evidence="2" type="ORF">Egran_06890</name>
</gene>
<dbReference type="CDD" id="cd03784">
    <property type="entry name" value="GT1_Gtf-like"/>
    <property type="match status" value="1"/>
</dbReference>
<accession>A0A232LMG8</accession>
<keyword evidence="1" id="KW-0808">Transferase</keyword>
<dbReference type="InterPro" id="IPR002213">
    <property type="entry name" value="UDP_glucos_trans"/>
</dbReference>
<reference evidence="2 3" key="1">
    <citation type="journal article" date="2015" name="Environ. Microbiol.">
        <title>Metagenome sequence of Elaphomyces granulatus from sporocarp tissue reveals Ascomycota ectomycorrhizal fingerprints of genome expansion and a Proteobacteria-rich microbiome.</title>
        <authorList>
            <person name="Quandt C.A."/>
            <person name="Kohler A."/>
            <person name="Hesse C.N."/>
            <person name="Sharpton T.J."/>
            <person name="Martin F."/>
            <person name="Spatafora J.W."/>
        </authorList>
    </citation>
    <scope>NUCLEOTIDE SEQUENCE [LARGE SCALE GENOMIC DNA]</scope>
    <source>
        <strain evidence="2 3">OSC145934</strain>
    </source>
</reference>
<comment type="caution">
    <text evidence="2">The sequence shown here is derived from an EMBL/GenBank/DDBJ whole genome shotgun (WGS) entry which is preliminary data.</text>
</comment>
<dbReference type="AlphaFoldDB" id="A0A232LMG8"/>
<dbReference type="Proteomes" id="UP000243515">
    <property type="component" value="Unassembled WGS sequence"/>
</dbReference>
<dbReference type="EMBL" id="NPHW01007147">
    <property type="protein sequence ID" value="OXV05341.1"/>
    <property type="molecule type" value="Genomic_DNA"/>
</dbReference>